<protein>
    <submittedName>
        <fullName evidence="3">Protein FRA10AC1 homolog</fullName>
    </submittedName>
</protein>
<proteinExistence type="predicted"/>
<dbReference type="OrthoDB" id="197967at2759"/>
<dbReference type="PANTHER" id="PTHR11567:SF25">
    <property type="entry name" value="PROTEIN FRA10AC1"/>
    <property type="match status" value="1"/>
</dbReference>
<evidence type="ECO:0000313" key="2">
    <source>
        <dbReference type="Proteomes" id="UP000085678"/>
    </source>
</evidence>
<dbReference type="RefSeq" id="XP_013378628.1">
    <property type="nucleotide sequence ID" value="XM_013523174.2"/>
</dbReference>
<dbReference type="InterPro" id="IPR019129">
    <property type="entry name" value="Folate-sensitive_fs_Fra10Ac1"/>
</dbReference>
<dbReference type="STRING" id="7574.A0A1S3GY00"/>
<feature type="region of interest" description="Disordered" evidence="1">
    <location>
        <begin position="230"/>
        <end position="296"/>
    </location>
</feature>
<gene>
    <name evidence="3" type="primary">LOC106150403</name>
</gene>
<keyword evidence="2" id="KW-1185">Reference proteome</keyword>
<feature type="region of interest" description="Disordered" evidence="1">
    <location>
        <begin position="20"/>
        <end position="59"/>
    </location>
</feature>
<dbReference type="PANTHER" id="PTHR11567">
    <property type="entry name" value="ACID PHOSPHATASE-RELATED"/>
    <property type="match status" value="1"/>
</dbReference>
<evidence type="ECO:0000256" key="1">
    <source>
        <dbReference type="SAM" id="MobiDB-lite"/>
    </source>
</evidence>
<feature type="compositionally biased region" description="Basic and acidic residues" evidence="1">
    <location>
        <begin position="230"/>
        <end position="249"/>
    </location>
</feature>
<dbReference type="InterPro" id="IPR050645">
    <property type="entry name" value="Histidine_acid_phosphatase"/>
</dbReference>
<dbReference type="FunCoup" id="A0A1S3GY00">
    <property type="interactions" value="191"/>
</dbReference>
<sequence length="307" mass="36429">MASGNSSDLVEVHHGGDYSSEFEYDSEAEKQRNKRKDMAVKHKEKSHKVAPRSECEAEYSKDEGRRQRFHILSMDAYSRHKKFINDYMIYYGGKWSEFKQNKSVGKTDLDVIHENHRFLWTEEDNPDDSWEKRMSKKYYDKLFKEYCISDLSRYKENKVAMRWRIEKEVVEGKGQFICGNKKCTEKEGLRSWEVNFAYVEHGERKNALVKLRLCPDCSYKLNYHHKKRELTQSKSFERPSKIQRTEDRPNTSTKGSGVHEKNANTSDKPSSLKPEESDNSLWTGPQKITEEKSRDEEFDEYFEDMFL</sequence>
<name>A0A1S3GY00_LINAN</name>
<dbReference type="InParanoid" id="A0A1S3GY00"/>
<dbReference type="Proteomes" id="UP000085678">
    <property type="component" value="Unplaced"/>
</dbReference>
<dbReference type="Pfam" id="PF09725">
    <property type="entry name" value="Fra10Ac1"/>
    <property type="match status" value="1"/>
</dbReference>
<dbReference type="AlphaFoldDB" id="A0A1S3GY00"/>
<feature type="compositionally biased region" description="Basic and acidic residues" evidence="1">
    <location>
        <begin position="27"/>
        <end position="41"/>
    </location>
</feature>
<reference evidence="3" key="1">
    <citation type="submission" date="2025-08" db="UniProtKB">
        <authorList>
            <consortium name="RefSeq"/>
        </authorList>
    </citation>
    <scope>IDENTIFICATION</scope>
    <source>
        <tissue evidence="3">Gonads</tissue>
    </source>
</reference>
<dbReference type="KEGG" id="lak:106150403"/>
<organism evidence="2 3">
    <name type="scientific">Lingula anatina</name>
    <name type="common">Brachiopod</name>
    <name type="synonym">Lingula unguis</name>
    <dbReference type="NCBI Taxonomy" id="7574"/>
    <lineage>
        <taxon>Eukaryota</taxon>
        <taxon>Metazoa</taxon>
        <taxon>Spiralia</taxon>
        <taxon>Lophotrochozoa</taxon>
        <taxon>Brachiopoda</taxon>
        <taxon>Linguliformea</taxon>
        <taxon>Lingulata</taxon>
        <taxon>Lingulida</taxon>
        <taxon>Linguloidea</taxon>
        <taxon>Lingulidae</taxon>
        <taxon>Lingula</taxon>
    </lineage>
</organism>
<evidence type="ECO:0000313" key="3">
    <source>
        <dbReference type="RefSeq" id="XP_013378628.1"/>
    </source>
</evidence>
<dbReference type="GeneID" id="106150403"/>
<dbReference type="GO" id="GO:0016791">
    <property type="term" value="F:phosphatase activity"/>
    <property type="evidence" value="ECO:0007669"/>
    <property type="project" value="TreeGrafter"/>
</dbReference>
<accession>A0A1S3GY00</accession>